<reference evidence="3" key="1">
    <citation type="submission" date="2017-04" db="EMBL/GenBank/DDBJ databases">
        <authorList>
            <person name="Abille Z."/>
            <person name="Afsharjavan R."/>
            <person name="Alms C.E."/>
            <person name="Anil A."/>
            <person name="Azuma E.A."/>
            <person name="Boateng D."/>
            <person name="Bowden K.V."/>
            <person name="Bui Q."/>
            <person name="Callaghan K.D."/>
            <person name="Canova P.N."/>
            <person name="Carter A.-G.V."/>
            <person name="Carty B."/>
            <person name="Choudhary A."/>
            <person name="Chugh K."/>
            <person name="Clark C.B."/>
            <person name="Clark J."/>
            <person name="Cortez R."/>
            <person name="Dalwadi R.M."/>
            <person name="Daou G."/>
            <person name="Das M."/>
            <person name="Dasari S."/>
            <person name="Davis E.H."/>
            <person name="Defreitas N."/>
            <person name="Demirji J."/>
            <person name="Endres C."/>
            <person name="Fakhar S."/>
            <person name="Feeley N."/>
            <person name="Flores D.C."/>
            <person name="Fowler A.R."/>
            <person name="George T."/>
            <person name="Greis H.L."/>
            <person name="Groleau D.L."/>
            <person name="Gulati J.K."/>
            <person name="Guzman W."/>
            <person name="Hallworth A.N."/>
            <person name="Hariri A."/>
            <person name="Haya V.N."/>
            <person name="Hoffman A.K."/>
            <person name="Horne B."/>
            <person name="Howard T."/>
            <person name="Iglesia A.J."/>
            <person name="Ijezie O.D."/>
            <person name="Incognito N.A."/>
            <person name="Inen J.A."/>
            <person name="Jaiswal A."/>
            <person name="Jezek R.A."/>
            <person name="Kawa A.C."/>
            <person name="Khan F."/>
            <person name="Khin A.C."/>
            <person name="Knapo J."/>
            <person name="Kong A.S."/>
            <person name="Le B.Q."/>
            <person name="Le Q.M."/>
            <person name="Le T.-H.M."/>
            <person name="Lee M."/>
            <person name="Lockwood J.L."/>
            <person name="Loto-Rojas G.S."/>
            <person name="Mantzavinos A."/>
            <person name="Martinez D.R."/>
            <person name="Meadows A.R."/>
            <person name="Mehr S."/>
            <person name="Mellon M.N."/>
            <person name="Memon S."/>
            <person name="Miller B."/>
            <person name="Min S."/>
            <person name="Mitchell L.M."/>
            <person name="Mohamed I.R."/>
            <person name="Mohammed F.O."/>
            <person name="More S."/>
            <person name="Muntaha S."/>
            <person name="Nadeem I."/>
            <person name="Ndjeumen-Njinguet A.S."/>
            <person name="Ng P."/>
            <person name="Ngu V.E."/>
            <person name="Nguyen B.N."/>
            <person name="OHern C.T."/>
            <person name="Oboh U.S."/>
            <person name="Pagano C.W."/>
            <person name="Panakal P.R."/>
            <person name="Park D.A."/>
            <person name="Parsana D."/>
            <person name="Patel P."/>
            <person name="Patel V.S."/>
            <person name="Patwardhan V.M."/>
            <person name="Pawar S.D."/>
            <person name="Payne V.R."/>
            <person name="Petricel I.M."/>
            <person name="Phillips C."/>
            <person name="Puglisi K.M."/>
            <person name="Ramaprasad G."/>
            <person name="Raza A.S."/>
            <person name="Rivera-Oven A.G."/>
            <person name="Robins E."/>
            <person name="Roeun D.C."/>
            <person name="Rostovtseva N."/>
            <person name="Sadat M."/>
            <person name="Seas A."/>
            <person name="So E.J."/>
            <person name="Sogbesan C."/>
            <person name="Strumsky L.A."/>
            <person name="Sun J.L."/>
            <person name="Sutherland H.J."/>
            <person name="Tchakounte I."/>
            <person name="Tewell J.R."/>
            <person name="Thapa D.J."/>
            <person name="Tkach Y."/>
            <person name="Tran C.D."/>
            <person name="Tran V."/>
            <person name="Vithayathil T."/>
            <person name="Vivekanandan A."/>
            <person name="Wang S.R."/>
            <person name="White E."/>
            <person name="Yang A.L."/>
            <person name="Ye D.T."/>
            <person name="Yirenkyi M."/>
            <person name="Zarb J.S."/>
            <person name="Zhang S."/>
            <person name="Zhou M.T."/>
            <person name="Cao A."/>
            <person name="Nguyen K.M."/>
            <person name="Patel K."/>
            <person name="Patel P."/>
            <person name="Pennington E."/>
            <person name="Sendze O."/>
            <person name="Zahangir S."/>
            <person name="Correa-Mendez M."/>
            <person name="Fabian M.F."/>
            <person name="Liu S."/>
            <person name="Jethmalani Y."/>
            <person name="Nunn R."/>
            <person name="Prakash A."/>
            <person name="Louise T."/>
            <person name="Russell D.A."/>
            <person name="Hatfull G.F."/>
            <person name="Erill I."/>
            <person name="Caruso S.M."/>
        </authorList>
    </citation>
    <scope>NUCLEOTIDE SEQUENCE [LARGE SCALE GENOMIC DNA]</scope>
</reference>
<evidence type="ECO:0000256" key="1">
    <source>
        <dbReference type="SAM" id="Phobius"/>
    </source>
</evidence>
<evidence type="ECO:0000313" key="3">
    <source>
        <dbReference type="Proteomes" id="UP000222741"/>
    </source>
</evidence>
<gene>
    <name evidence="2" type="ORF">FLAPJACK_10</name>
</gene>
<organism evidence="2 3">
    <name type="scientific">Bacillus phage Flapjack</name>
    <dbReference type="NCBI Taxonomy" id="1983465"/>
    <lineage>
        <taxon>Viruses</taxon>
        <taxon>Duplodnaviria</taxon>
        <taxon>Heunggongvirae</taxon>
        <taxon>Uroviricota</taxon>
        <taxon>Caudoviricetes</taxon>
        <taxon>Herelleviridae</taxon>
        <taxon>Bastillevirinae</taxon>
        <taxon>Bequatrovirus</taxon>
        <taxon>Bequatrovirus spock</taxon>
    </lineage>
</organism>
<keyword evidence="1" id="KW-0812">Transmembrane</keyword>
<dbReference type="Proteomes" id="UP000222741">
    <property type="component" value="Segment"/>
</dbReference>
<keyword evidence="1" id="KW-1133">Transmembrane helix</keyword>
<dbReference type="EMBL" id="KY888882">
    <property type="protein sequence ID" value="ARQ94924.1"/>
    <property type="molecule type" value="Genomic_DNA"/>
</dbReference>
<proteinExistence type="predicted"/>
<evidence type="ECO:0000313" key="2">
    <source>
        <dbReference type="EMBL" id="ARQ94924.1"/>
    </source>
</evidence>
<sequence length="59" mass="6885">MIHIALLIFVVILVLGLVAMQDMVDRPQEYDIIDFIIVLTCFLISMLYIVGYIDYMFIN</sequence>
<name>A0A1X9SFS8_9CAUD</name>
<feature type="transmembrane region" description="Helical" evidence="1">
    <location>
        <begin position="36"/>
        <end position="58"/>
    </location>
</feature>
<accession>A0A1X9SFS8</accession>
<keyword evidence="1" id="KW-0472">Membrane</keyword>
<protein>
    <submittedName>
        <fullName evidence="2">Uncharacterized protein</fullName>
    </submittedName>
</protein>